<dbReference type="AlphaFoldDB" id="A0A0B7C444"/>
<proteinExistence type="predicted"/>
<evidence type="ECO:0000256" key="1">
    <source>
        <dbReference type="SAM" id="MobiDB-lite"/>
    </source>
</evidence>
<dbReference type="EMBL" id="HACG01053383">
    <property type="protein sequence ID" value="CEL00254.1"/>
    <property type="molecule type" value="Transcribed_RNA"/>
</dbReference>
<sequence length="81" mass="8835">WRIPANYSASDLSKICDYLELSVSGQAAVADDINEIVSRVLPRSSSVQPAGGTNLVRKKTKRGITGDHVRTSQKPKSRKKP</sequence>
<gene>
    <name evidence="2" type="primary">ORF223251</name>
</gene>
<organism evidence="2">
    <name type="scientific">Arion vulgaris</name>
    <dbReference type="NCBI Taxonomy" id="1028688"/>
    <lineage>
        <taxon>Eukaryota</taxon>
        <taxon>Metazoa</taxon>
        <taxon>Spiralia</taxon>
        <taxon>Lophotrochozoa</taxon>
        <taxon>Mollusca</taxon>
        <taxon>Gastropoda</taxon>
        <taxon>Heterobranchia</taxon>
        <taxon>Euthyneura</taxon>
        <taxon>Panpulmonata</taxon>
        <taxon>Eupulmonata</taxon>
        <taxon>Stylommatophora</taxon>
        <taxon>Helicina</taxon>
        <taxon>Arionoidea</taxon>
        <taxon>Arionidae</taxon>
        <taxon>Arion</taxon>
    </lineage>
</organism>
<feature type="region of interest" description="Disordered" evidence="1">
    <location>
        <begin position="44"/>
        <end position="81"/>
    </location>
</feature>
<feature type="compositionally biased region" description="Basic residues" evidence="1">
    <location>
        <begin position="71"/>
        <end position="81"/>
    </location>
</feature>
<name>A0A0B7C444_9EUPU</name>
<feature type="non-terminal residue" evidence="2">
    <location>
        <position position="81"/>
    </location>
</feature>
<reference evidence="2" key="1">
    <citation type="submission" date="2014-12" db="EMBL/GenBank/DDBJ databases">
        <title>Insight into the proteome of Arion vulgaris.</title>
        <authorList>
            <person name="Aradska J."/>
            <person name="Bulat T."/>
            <person name="Smidak R."/>
            <person name="Sarate P."/>
            <person name="Gangsoo J."/>
            <person name="Sialana F."/>
            <person name="Bilban M."/>
            <person name="Lubec G."/>
        </authorList>
    </citation>
    <scope>NUCLEOTIDE SEQUENCE</scope>
    <source>
        <tissue evidence="2">Skin</tissue>
    </source>
</reference>
<protein>
    <submittedName>
        <fullName evidence="2">Uncharacterized protein</fullName>
    </submittedName>
</protein>
<evidence type="ECO:0000313" key="2">
    <source>
        <dbReference type="EMBL" id="CEL00254.1"/>
    </source>
</evidence>
<feature type="non-terminal residue" evidence="2">
    <location>
        <position position="1"/>
    </location>
</feature>
<accession>A0A0B7C444</accession>